<evidence type="ECO:0000256" key="1">
    <source>
        <dbReference type="ARBA" id="ARBA00010688"/>
    </source>
</evidence>
<gene>
    <name evidence="8" type="ORF">ACFPME_07270</name>
</gene>
<dbReference type="Gene3D" id="3.40.1190.20">
    <property type="match status" value="1"/>
</dbReference>
<dbReference type="PANTHER" id="PTHR46566:SF2">
    <property type="entry name" value="ATP-DEPENDENT 6-PHOSPHOFRUCTOKINASE ISOZYME 2"/>
    <property type="match status" value="1"/>
</dbReference>
<evidence type="ECO:0000256" key="2">
    <source>
        <dbReference type="ARBA" id="ARBA00022679"/>
    </source>
</evidence>
<evidence type="ECO:0000256" key="6">
    <source>
        <dbReference type="PIRNR" id="PIRNR000535"/>
    </source>
</evidence>
<feature type="domain" description="Carbohydrate kinase PfkB" evidence="7">
    <location>
        <begin position="19"/>
        <end position="294"/>
    </location>
</feature>
<dbReference type="SUPFAM" id="SSF53613">
    <property type="entry name" value="Ribokinase-like"/>
    <property type="match status" value="1"/>
</dbReference>
<evidence type="ECO:0000256" key="5">
    <source>
        <dbReference type="ARBA" id="ARBA00022840"/>
    </source>
</evidence>
<accession>A0ABW0JJX7</accession>
<evidence type="ECO:0000259" key="7">
    <source>
        <dbReference type="Pfam" id="PF00294"/>
    </source>
</evidence>
<protein>
    <recommendedName>
        <fullName evidence="6">Phosphofructokinase</fullName>
    </recommendedName>
</protein>
<evidence type="ECO:0000313" key="9">
    <source>
        <dbReference type="Proteomes" id="UP001596013"/>
    </source>
</evidence>
<dbReference type="CDD" id="cd01164">
    <property type="entry name" value="FruK_PfkB_like"/>
    <property type="match status" value="1"/>
</dbReference>
<sequence length="310" mass="32299">MAKIVTLTMNPALDIATSTDQIVPDRKLRCDTPRYDPGGGGINVARAVHSLGVDALAVFPAGGAAGNLIGHLLQQEGVEHRAIPITGFTRESLNIVERESGSQYRFILPGPEIGDLDQQRCLDELAAAAADAAYIVASGSLPPGAPADFYGRVVELAKLQGKRLVLDTSGSALKSTGAGVYLLKPSLIELETLVGRPIRGKREEEQAAQELIEQGRCEVAVVSLGARGAILASKDAIERLPSIAVAAKSAVGAGDSMLAGVLVGLTRGLSLREAARFGIAAGAAALLAVGTQLCRLDDVERFYRQSPGTE</sequence>
<dbReference type="PANTHER" id="PTHR46566">
    <property type="entry name" value="1-PHOSPHOFRUCTOKINASE-RELATED"/>
    <property type="match status" value="1"/>
</dbReference>
<dbReference type="PROSITE" id="PS00583">
    <property type="entry name" value="PFKB_KINASES_1"/>
    <property type="match status" value="1"/>
</dbReference>
<dbReference type="InterPro" id="IPR011611">
    <property type="entry name" value="PfkB_dom"/>
</dbReference>
<dbReference type="InterPro" id="IPR017583">
    <property type="entry name" value="Tagatose/fructose_Pkinase"/>
</dbReference>
<evidence type="ECO:0000256" key="3">
    <source>
        <dbReference type="ARBA" id="ARBA00022741"/>
    </source>
</evidence>
<keyword evidence="2 6" id="KW-0808">Transferase</keyword>
<proteinExistence type="inferred from homology"/>
<keyword evidence="4" id="KW-0418">Kinase</keyword>
<dbReference type="InterPro" id="IPR002173">
    <property type="entry name" value="Carboh/pur_kinase_PfkB_CS"/>
</dbReference>
<dbReference type="RefSeq" id="WP_377303605.1">
    <property type="nucleotide sequence ID" value="NZ_JBHSMK010000003.1"/>
</dbReference>
<comment type="similarity">
    <text evidence="1 6">Belongs to the carbohydrate kinase PfkB family.</text>
</comment>
<dbReference type="PIRSF" id="PIRSF000535">
    <property type="entry name" value="1PFK/6PFK/LacC"/>
    <property type="match status" value="1"/>
</dbReference>
<organism evidence="8 9">
    <name type="scientific">Rhodanobacter umsongensis</name>
    <dbReference type="NCBI Taxonomy" id="633153"/>
    <lineage>
        <taxon>Bacteria</taxon>
        <taxon>Pseudomonadati</taxon>
        <taxon>Pseudomonadota</taxon>
        <taxon>Gammaproteobacteria</taxon>
        <taxon>Lysobacterales</taxon>
        <taxon>Rhodanobacteraceae</taxon>
        <taxon>Rhodanobacter</taxon>
    </lineage>
</organism>
<dbReference type="InterPro" id="IPR029056">
    <property type="entry name" value="Ribokinase-like"/>
</dbReference>
<comment type="caution">
    <text evidence="8">The sequence shown here is derived from an EMBL/GenBank/DDBJ whole genome shotgun (WGS) entry which is preliminary data.</text>
</comment>
<keyword evidence="3" id="KW-0547">Nucleotide-binding</keyword>
<dbReference type="Proteomes" id="UP001596013">
    <property type="component" value="Unassembled WGS sequence"/>
</dbReference>
<name>A0ABW0JJX7_9GAMM</name>
<dbReference type="Pfam" id="PF00294">
    <property type="entry name" value="PfkB"/>
    <property type="match status" value="1"/>
</dbReference>
<evidence type="ECO:0000313" key="8">
    <source>
        <dbReference type="EMBL" id="MFC5436352.1"/>
    </source>
</evidence>
<dbReference type="NCBIfam" id="TIGR03168">
    <property type="entry name" value="1-PFK"/>
    <property type="match status" value="1"/>
</dbReference>
<keyword evidence="5" id="KW-0067">ATP-binding</keyword>
<keyword evidence="9" id="KW-1185">Reference proteome</keyword>
<evidence type="ECO:0000256" key="4">
    <source>
        <dbReference type="ARBA" id="ARBA00022777"/>
    </source>
</evidence>
<dbReference type="EMBL" id="JBHSMK010000003">
    <property type="protein sequence ID" value="MFC5436352.1"/>
    <property type="molecule type" value="Genomic_DNA"/>
</dbReference>
<reference evidence="9" key="1">
    <citation type="journal article" date="2019" name="Int. J. Syst. Evol. Microbiol.">
        <title>The Global Catalogue of Microorganisms (GCM) 10K type strain sequencing project: providing services to taxonomists for standard genome sequencing and annotation.</title>
        <authorList>
            <consortium name="The Broad Institute Genomics Platform"/>
            <consortium name="The Broad Institute Genome Sequencing Center for Infectious Disease"/>
            <person name="Wu L."/>
            <person name="Ma J."/>
        </authorList>
    </citation>
    <scope>NUCLEOTIDE SEQUENCE [LARGE SCALE GENOMIC DNA]</scope>
    <source>
        <strain evidence="9">JCM 17130</strain>
    </source>
</reference>